<feature type="region of interest" description="Disordered" evidence="1">
    <location>
        <begin position="238"/>
        <end position="283"/>
    </location>
</feature>
<gene>
    <name evidence="2" type="ORF">C8F04DRAFT_1404277</name>
</gene>
<evidence type="ECO:0000313" key="2">
    <source>
        <dbReference type="EMBL" id="KAJ7019436.1"/>
    </source>
</evidence>
<dbReference type="AlphaFoldDB" id="A0AAD6S376"/>
<keyword evidence="3" id="KW-1185">Reference proteome</keyword>
<feature type="region of interest" description="Disordered" evidence="1">
    <location>
        <begin position="129"/>
        <end position="201"/>
    </location>
</feature>
<reference evidence="2" key="1">
    <citation type="submission" date="2023-03" db="EMBL/GenBank/DDBJ databases">
        <title>Massive genome expansion in bonnet fungi (Mycena s.s.) driven by repeated elements and novel gene families across ecological guilds.</title>
        <authorList>
            <consortium name="Lawrence Berkeley National Laboratory"/>
            <person name="Harder C.B."/>
            <person name="Miyauchi S."/>
            <person name="Viragh M."/>
            <person name="Kuo A."/>
            <person name="Thoen E."/>
            <person name="Andreopoulos B."/>
            <person name="Lu D."/>
            <person name="Skrede I."/>
            <person name="Drula E."/>
            <person name="Henrissat B."/>
            <person name="Morin E."/>
            <person name="Kohler A."/>
            <person name="Barry K."/>
            <person name="LaButti K."/>
            <person name="Morin E."/>
            <person name="Salamov A."/>
            <person name="Lipzen A."/>
            <person name="Mereny Z."/>
            <person name="Hegedus B."/>
            <person name="Baldrian P."/>
            <person name="Stursova M."/>
            <person name="Weitz H."/>
            <person name="Taylor A."/>
            <person name="Grigoriev I.V."/>
            <person name="Nagy L.G."/>
            <person name="Martin F."/>
            <person name="Kauserud H."/>
        </authorList>
    </citation>
    <scope>NUCLEOTIDE SEQUENCE</scope>
    <source>
        <strain evidence="2">CBHHK200</strain>
    </source>
</reference>
<feature type="compositionally biased region" description="Pro residues" evidence="1">
    <location>
        <begin position="136"/>
        <end position="153"/>
    </location>
</feature>
<evidence type="ECO:0000256" key="1">
    <source>
        <dbReference type="SAM" id="MobiDB-lite"/>
    </source>
</evidence>
<protein>
    <submittedName>
        <fullName evidence="2">Uncharacterized protein</fullName>
    </submittedName>
</protein>
<feature type="compositionally biased region" description="Acidic residues" evidence="1">
    <location>
        <begin position="246"/>
        <end position="263"/>
    </location>
</feature>
<proteinExistence type="predicted"/>
<organism evidence="2 3">
    <name type="scientific">Mycena alexandri</name>
    <dbReference type="NCBI Taxonomy" id="1745969"/>
    <lineage>
        <taxon>Eukaryota</taxon>
        <taxon>Fungi</taxon>
        <taxon>Dikarya</taxon>
        <taxon>Basidiomycota</taxon>
        <taxon>Agaricomycotina</taxon>
        <taxon>Agaricomycetes</taxon>
        <taxon>Agaricomycetidae</taxon>
        <taxon>Agaricales</taxon>
        <taxon>Marasmiineae</taxon>
        <taxon>Mycenaceae</taxon>
        <taxon>Mycena</taxon>
    </lineage>
</organism>
<evidence type="ECO:0000313" key="3">
    <source>
        <dbReference type="Proteomes" id="UP001218188"/>
    </source>
</evidence>
<comment type="caution">
    <text evidence="2">The sequence shown here is derived from an EMBL/GenBank/DDBJ whole genome shotgun (WGS) entry which is preliminary data.</text>
</comment>
<accession>A0AAD6S376</accession>
<dbReference type="Gene3D" id="3.60.130.30">
    <property type="match status" value="1"/>
</dbReference>
<dbReference type="EMBL" id="JARJCM010000293">
    <property type="protein sequence ID" value="KAJ7019436.1"/>
    <property type="molecule type" value="Genomic_DNA"/>
</dbReference>
<dbReference type="Proteomes" id="UP001218188">
    <property type="component" value="Unassembled WGS sequence"/>
</dbReference>
<feature type="compositionally biased region" description="Basic residues" evidence="1">
    <location>
        <begin position="266"/>
        <end position="275"/>
    </location>
</feature>
<sequence length="882" mass="98240">MPAQVILDYNVASKLLQGLNTNTAPTDELLKALRDSVQVATSTSTPSASGSATVIPAAPARQLALVSPVFSIPSVHPGPVNVTHVPRLARLRRTKSVPPENTSWEVNFNASTPVFIPSSTQTLAPIDEDEEMPSPFLSPTPIPQPPPPPPPASDCPSPTSQENSNGKRVAPGEETATRKKVKLILGPNPGAGSSASKGDDHVRCARKADGAHMGADRDIGLMDCDDEGCTSCGGHITSLETGVMHDDDDDDGETEVESKEDDESTRKKKKRKTKTGYKTTGHGPGLTKDAGALLGMLVAGIFLRETREMLDSLLLNIGPETESEKDYASPPDLPGVIGRLDLFATKSHKSSFWYMVMLVQLALHVHSERQETVKRGGRRVPSLDSIAKKYKISSRRTFSRRLEAGTRLVTLCAASSPYILVIIAVLGMQDDFISRHKSSNQDITALATALREVSHDKWGTLVKRLRIPLDYIRRKCFYLEKYNFCYREPRDAPKKPKIRQIPFFSLIETDEVLESVVTNCPDLPPRSQCWNEPLPLWNVFTDPAQIPMPPLRTITSSLDFKKVDSPVTWKTTDEWTRQQRLIGKDADMCEDMDELEEMMGVLHEEDGQEPSRYIGVPSNILDGHALRIEDCKGKLLAEVFTLPPELLKRLQDSIALLEAAFPGEWKDDDSRRELYAFLSCHFSWYARYGEKGHQAPQDAKHMNNVQQDHGGRTNFTQRIPHESKEMLQNLKEYSTLADAYADIFEYIRTVLEKRHPHAYEQISMYCDILPMNATSPAYPFGGFVVNIRVGTSGHRDPGDELLCVVIPFGTWEGGELCLYEVGLMFDLKMGDVLLFPSCDITHFNMNFTGKRGSLVLHSDREGKAWVRDRRGWGAYIKRTTLS</sequence>
<name>A0AAD6S376_9AGAR</name>